<dbReference type="InterPro" id="IPR057670">
    <property type="entry name" value="SH3_retrovirus"/>
</dbReference>
<dbReference type="Proteomes" id="UP000233837">
    <property type="component" value="Unassembled WGS sequence"/>
</dbReference>
<dbReference type="CDD" id="cd09272">
    <property type="entry name" value="RNase_HI_RT_Ty1"/>
    <property type="match status" value="1"/>
</dbReference>
<evidence type="ECO:0000313" key="8">
    <source>
        <dbReference type="Proteomes" id="UP000233837"/>
    </source>
</evidence>
<dbReference type="InterPro" id="IPR025724">
    <property type="entry name" value="GAG-pre-integrase_dom"/>
</dbReference>
<evidence type="ECO:0000313" key="7">
    <source>
        <dbReference type="EMBL" id="PKU86598.1"/>
    </source>
</evidence>
<dbReference type="Pfam" id="PF22936">
    <property type="entry name" value="Pol_BBD"/>
    <property type="match status" value="1"/>
</dbReference>
<gene>
    <name evidence="7" type="ORF">MA16_Dca023804</name>
</gene>
<keyword evidence="8" id="KW-1185">Reference proteome</keyword>
<keyword evidence="4" id="KW-0378">Hydrolase</keyword>
<evidence type="ECO:0000256" key="1">
    <source>
        <dbReference type="ARBA" id="ARBA00022670"/>
    </source>
</evidence>
<dbReference type="InterPro" id="IPR043502">
    <property type="entry name" value="DNA/RNA_pol_sf"/>
</dbReference>
<evidence type="ECO:0000256" key="4">
    <source>
        <dbReference type="ARBA" id="ARBA00022801"/>
    </source>
</evidence>
<dbReference type="GO" id="GO:0004190">
    <property type="term" value="F:aspartic-type endopeptidase activity"/>
    <property type="evidence" value="ECO:0007669"/>
    <property type="project" value="UniProtKB-KW"/>
</dbReference>
<reference evidence="7 8" key="1">
    <citation type="journal article" date="2016" name="Sci. Rep.">
        <title>The Dendrobium catenatum Lindl. genome sequence provides insights into polysaccharide synthase, floral development and adaptive evolution.</title>
        <authorList>
            <person name="Zhang G.Q."/>
            <person name="Xu Q."/>
            <person name="Bian C."/>
            <person name="Tsai W.C."/>
            <person name="Yeh C.M."/>
            <person name="Liu K.W."/>
            <person name="Yoshida K."/>
            <person name="Zhang L.S."/>
            <person name="Chang S.B."/>
            <person name="Chen F."/>
            <person name="Shi Y."/>
            <person name="Su Y.Y."/>
            <person name="Zhang Y.Q."/>
            <person name="Chen L.J."/>
            <person name="Yin Y."/>
            <person name="Lin M."/>
            <person name="Huang H."/>
            <person name="Deng H."/>
            <person name="Wang Z.W."/>
            <person name="Zhu S.L."/>
            <person name="Zhao X."/>
            <person name="Deng C."/>
            <person name="Niu S.C."/>
            <person name="Huang J."/>
            <person name="Wang M."/>
            <person name="Liu G.H."/>
            <person name="Yang H.J."/>
            <person name="Xiao X.J."/>
            <person name="Hsiao Y.Y."/>
            <person name="Wu W.L."/>
            <person name="Chen Y.Y."/>
            <person name="Mitsuda N."/>
            <person name="Ohme-Takagi M."/>
            <person name="Luo Y.B."/>
            <person name="Van de Peer Y."/>
            <person name="Liu Z.J."/>
        </authorList>
    </citation>
    <scope>NUCLEOTIDE SEQUENCE [LARGE SCALE GENOMIC DNA]</scope>
    <source>
        <tissue evidence="7">The whole plant</tissue>
    </source>
</reference>
<protein>
    <submittedName>
        <fullName evidence="7">Retrovirus-related Pol polyprotein from transposon TNT 1-94</fullName>
    </submittedName>
</protein>
<dbReference type="EMBL" id="KZ501937">
    <property type="protein sequence ID" value="PKU86598.1"/>
    <property type="molecule type" value="Genomic_DNA"/>
</dbReference>
<evidence type="ECO:0000256" key="2">
    <source>
        <dbReference type="ARBA" id="ARBA00022723"/>
    </source>
</evidence>
<keyword evidence="1" id="KW-0645">Protease</keyword>
<evidence type="ECO:0000259" key="6">
    <source>
        <dbReference type="PROSITE" id="PS50994"/>
    </source>
</evidence>
<feature type="compositionally biased region" description="Low complexity" evidence="5">
    <location>
        <begin position="259"/>
        <end position="271"/>
    </location>
</feature>
<keyword evidence="3" id="KW-0064">Aspartyl protease</keyword>
<dbReference type="InterPro" id="IPR054722">
    <property type="entry name" value="PolX-like_BBD"/>
</dbReference>
<feature type="domain" description="Integrase catalytic" evidence="6">
    <location>
        <begin position="505"/>
        <end position="671"/>
    </location>
</feature>
<accession>A0A2I0XFA5</accession>
<evidence type="ECO:0000256" key="3">
    <source>
        <dbReference type="ARBA" id="ARBA00022750"/>
    </source>
</evidence>
<dbReference type="SUPFAM" id="SSF56672">
    <property type="entry name" value="DNA/RNA polymerases"/>
    <property type="match status" value="1"/>
</dbReference>
<feature type="region of interest" description="Disordered" evidence="5">
    <location>
        <begin position="1"/>
        <end position="20"/>
    </location>
</feature>
<dbReference type="InterPro" id="IPR036397">
    <property type="entry name" value="RNaseH_sf"/>
</dbReference>
<dbReference type="Pfam" id="PF13976">
    <property type="entry name" value="gag_pre-integrs"/>
    <property type="match status" value="1"/>
</dbReference>
<dbReference type="InterPro" id="IPR012337">
    <property type="entry name" value="RNaseH-like_sf"/>
</dbReference>
<feature type="region of interest" description="Disordered" evidence="5">
    <location>
        <begin position="234"/>
        <end position="271"/>
    </location>
</feature>
<dbReference type="GO" id="GO:0015074">
    <property type="term" value="P:DNA integration"/>
    <property type="evidence" value="ECO:0007669"/>
    <property type="project" value="InterPro"/>
</dbReference>
<dbReference type="Pfam" id="PF14223">
    <property type="entry name" value="Retrotran_gag_2"/>
    <property type="match status" value="1"/>
</dbReference>
<dbReference type="SUPFAM" id="SSF53098">
    <property type="entry name" value="Ribonuclease H-like"/>
    <property type="match status" value="1"/>
</dbReference>
<feature type="region of interest" description="Disordered" evidence="5">
    <location>
        <begin position="770"/>
        <end position="812"/>
    </location>
</feature>
<dbReference type="GO" id="GO:0006508">
    <property type="term" value="P:proteolysis"/>
    <property type="evidence" value="ECO:0007669"/>
    <property type="project" value="UniProtKB-KW"/>
</dbReference>
<dbReference type="GO" id="GO:0046872">
    <property type="term" value="F:metal ion binding"/>
    <property type="evidence" value="ECO:0007669"/>
    <property type="project" value="UniProtKB-KW"/>
</dbReference>
<dbReference type="Pfam" id="PF07727">
    <property type="entry name" value="RVT_2"/>
    <property type="match status" value="1"/>
</dbReference>
<dbReference type="Gene3D" id="3.30.420.10">
    <property type="entry name" value="Ribonuclease H-like superfamily/Ribonuclease H"/>
    <property type="match status" value="1"/>
</dbReference>
<evidence type="ECO:0000256" key="5">
    <source>
        <dbReference type="SAM" id="MobiDB-lite"/>
    </source>
</evidence>
<dbReference type="Pfam" id="PF00665">
    <property type="entry name" value="rve"/>
    <property type="match status" value="1"/>
</dbReference>
<dbReference type="PANTHER" id="PTHR42648">
    <property type="entry name" value="TRANSPOSASE, PUTATIVE-RELATED"/>
    <property type="match status" value="1"/>
</dbReference>
<dbReference type="InterPro" id="IPR013103">
    <property type="entry name" value="RVT_2"/>
</dbReference>
<sequence>MATSQSDSSAMDTSNGTQADTSQISQSLKFVVSNLKTLVPNQLTSDNYPIWRHQILKLLSANDFDQFLAPPTTPSPSADDPGNTTHKNWRFIDQNLQAALCSTISPSVLPYILHLDSTHEIWQLLQTQFQATSRSKVIQLKNELHNVSMKNLSMIQYLTEIKKLVDQIASAGSTIDSEDIILYIMNGLPPAYQSFKTYVRNSPYPIRLENLYAMLISEEIHINADAARIPTDITQQTALYTQRGRGRRSRGRSQPSSNPTTKTNPQQQQLPTCQICTKKGHTADVCWHRMNASYTPQQTTSKQNNALLANSETQPFDWYLDSGASSHMTNTAENLHHTTAYQGNEGVFIGDGRNIPIANSGTGILPTPSRKLHLTNLLHVPNISHNLLSISHLVKDNNISITFDPLGFVFKDLMTNQELLRGPCRDGLYKLSSRSDSLQRTSALQASKKTAADWHDRLGHPHLRVLHKIAHSNPSLHIQHSSDISCSTCIQCKSHKLPFELSKTRCQTPLELVHTDVWGPAPTISTQGYRFFVIFVDDFSRYTWLFPLIHKSDVTTTFIHFTTLIENQLNLKIKTLRTDGGKEFINTQMQNFLRSKGIQLQSSCPYTPEQNGVSERKNRHILETTRALIHKASIPAIYWPEGCKTATYLINRMPSPNTSNKAPLQLLFNKIPEYNHLRTFGCECFPLLPQHMRNKLQPKSQSFVFMGYSEIHKGYICLNRESNKNFISRNVMFLEQSFPFAKSTPSVQIQSQVTSPALLLPTSKAFELHPRHSNEHTDNSTAPTETQHQNYLPSQSDTHLDPTSSTHQPCVTQPVKHPMVTRLQTGSLKPTCRLNLLATNSSPQDPDPTNFADANKHPEWRRAMAEEFIALQTQGTWQLIPPPPNASILGCKWTFRKKFNADGSIARYKARLVAQGNRQEHGIDYDETFSPVAKLPTIRILFTLALSKGWTVHQLDVSNAFLHGQLTDTVYMAQPRGFIDNTHPNHVCWLQKSIYGLKQAPRQWYTTFTNYLLTIGFKHSQADPSLLTSNQDQTQIFLLVYVDDILITGNNQDAIQIVLSKLNSKFNMKHLGPAHLFLGIKIQKLQDKFFLSQSSYATSILNSVKLTDCNSLANPSCTKLPLQIPEDELLSEPSTYRRLTGALQYLTLTRPDIAYAVNVLSQHMHDPSSQHIYLLKRLLRYIKGTLTFGLPIAKAPLQLTTYSDADWASDPTTRKSTTGYCTFLGETLISWAVKKQTTVSRSSTESEYRALAAAIADTIWLKRLLNDFLIPQHQPVDLFCDNMSAIALAHNPVFHARTKHIEIDHRFVRDHIQNQAICLLPISTTHQIADILTKPLSTPRFKELRFKLTIRDESSV</sequence>
<feature type="compositionally biased region" description="Polar residues" evidence="5">
    <location>
        <begin position="779"/>
        <end position="811"/>
    </location>
</feature>
<dbReference type="PROSITE" id="PS50994">
    <property type="entry name" value="INTEGRASE"/>
    <property type="match status" value="1"/>
</dbReference>
<dbReference type="GO" id="GO:0003676">
    <property type="term" value="F:nucleic acid binding"/>
    <property type="evidence" value="ECO:0007669"/>
    <property type="project" value="InterPro"/>
</dbReference>
<keyword evidence="2" id="KW-0479">Metal-binding</keyword>
<name>A0A2I0XFA5_9ASPA</name>
<reference evidence="7 8" key="2">
    <citation type="journal article" date="2017" name="Nature">
        <title>The Apostasia genome and the evolution of orchids.</title>
        <authorList>
            <person name="Zhang G.Q."/>
            <person name="Liu K.W."/>
            <person name="Li Z."/>
            <person name="Lohaus R."/>
            <person name="Hsiao Y.Y."/>
            <person name="Niu S.C."/>
            <person name="Wang J.Y."/>
            <person name="Lin Y.C."/>
            <person name="Xu Q."/>
            <person name="Chen L.J."/>
            <person name="Yoshida K."/>
            <person name="Fujiwara S."/>
            <person name="Wang Z.W."/>
            <person name="Zhang Y.Q."/>
            <person name="Mitsuda N."/>
            <person name="Wang M."/>
            <person name="Liu G.H."/>
            <person name="Pecoraro L."/>
            <person name="Huang H.X."/>
            <person name="Xiao X.J."/>
            <person name="Lin M."/>
            <person name="Wu X.Y."/>
            <person name="Wu W.L."/>
            <person name="Chen Y.Y."/>
            <person name="Chang S.B."/>
            <person name="Sakamoto S."/>
            <person name="Ohme-Takagi M."/>
            <person name="Yagi M."/>
            <person name="Zeng S.J."/>
            <person name="Shen C.Y."/>
            <person name="Yeh C.M."/>
            <person name="Luo Y.B."/>
            <person name="Tsai W.C."/>
            <person name="Van de Peer Y."/>
            <person name="Liu Z.J."/>
        </authorList>
    </citation>
    <scope>NUCLEOTIDE SEQUENCE [LARGE SCALE GENOMIC DNA]</scope>
    <source>
        <tissue evidence="7">The whole plant</tissue>
    </source>
</reference>
<organism evidence="7 8">
    <name type="scientific">Dendrobium catenatum</name>
    <dbReference type="NCBI Taxonomy" id="906689"/>
    <lineage>
        <taxon>Eukaryota</taxon>
        <taxon>Viridiplantae</taxon>
        <taxon>Streptophyta</taxon>
        <taxon>Embryophyta</taxon>
        <taxon>Tracheophyta</taxon>
        <taxon>Spermatophyta</taxon>
        <taxon>Magnoliopsida</taxon>
        <taxon>Liliopsida</taxon>
        <taxon>Asparagales</taxon>
        <taxon>Orchidaceae</taxon>
        <taxon>Epidendroideae</taxon>
        <taxon>Malaxideae</taxon>
        <taxon>Dendrobiinae</taxon>
        <taxon>Dendrobium</taxon>
    </lineage>
</organism>
<dbReference type="InterPro" id="IPR039537">
    <property type="entry name" value="Retrotran_Ty1/copia-like"/>
</dbReference>
<dbReference type="Pfam" id="PF25597">
    <property type="entry name" value="SH3_retrovirus"/>
    <property type="match status" value="1"/>
</dbReference>
<dbReference type="PANTHER" id="PTHR42648:SF26">
    <property type="entry name" value="INTEGRASE CATALYTIC DOMAIN-CONTAINING PROTEIN"/>
    <property type="match status" value="1"/>
</dbReference>
<dbReference type="InterPro" id="IPR001584">
    <property type="entry name" value="Integrase_cat-core"/>
</dbReference>
<proteinExistence type="predicted"/>